<proteinExistence type="predicted"/>
<gene>
    <name evidence="2" type="ORF">KL86PLE_100133</name>
</gene>
<organism evidence="2">
    <name type="scientific">uncultured Pleomorphomonas sp</name>
    <dbReference type="NCBI Taxonomy" id="442121"/>
    <lineage>
        <taxon>Bacteria</taxon>
        <taxon>Pseudomonadati</taxon>
        <taxon>Pseudomonadota</taxon>
        <taxon>Alphaproteobacteria</taxon>
        <taxon>Hyphomicrobiales</taxon>
        <taxon>Pleomorphomonadaceae</taxon>
        <taxon>Pleomorphomonas</taxon>
        <taxon>environmental samples</taxon>
    </lineage>
</organism>
<name>A0A212L1E2_9HYPH</name>
<evidence type="ECO:0000256" key="1">
    <source>
        <dbReference type="SAM" id="MobiDB-lite"/>
    </source>
</evidence>
<evidence type="ECO:0000313" key="2">
    <source>
        <dbReference type="EMBL" id="SCM71381.1"/>
    </source>
</evidence>
<dbReference type="EMBL" id="FMJD01000002">
    <property type="protein sequence ID" value="SCM71381.1"/>
    <property type="molecule type" value="Genomic_DNA"/>
</dbReference>
<feature type="region of interest" description="Disordered" evidence="1">
    <location>
        <begin position="1"/>
        <end position="31"/>
    </location>
</feature>
<accession>A0A212L1E2</accession>
<sequence>MHSGAGDLAPTEPSARAEPVNARHANPAPPMRRTAIFTMFSSHAKWRGHSISRFREIKSKVKAKTLI</sequence>
<protein>
    <submittedName>
        <fullName evidence="2">Uncharacterized protein</fullName>
    </submittedName>
</protein>
<dbReference type="AlphaFoldDB" id="A0A212L1E2"/>
<reference evidence="2" key="1">
    <citation type="submission" date="2016-08" db="EMBL/GenBank/DDBJ databases">
        <authorList>
            <person name="Seilhamer J.J."/>
        </authorList>
    </citation>
    <scope>NUCLEOTIDE SEQUENCE</scope>
    <source>
        <strain evidence="2">86</strain>
    </source>
</reference>